<dbReference type="GO" id="GO:0004497">
    <property type="term" value="F:monooxygenase activity"/>
    <property type="evidence" value="ECO:0007669"/>
    <property type="project" value="InterPro"/>
</dbReference>
<dbReference type="Gene3D" id="1.10.630.10">
    <property type="entry name" value="Cytochrome P450"/>
    <property type="match status" value="1"/>
</dbReference>
<dbReference type="GO" id="GO:0020037">
    <property type="term" value="F:heme binding"/>
    <property type="evidence" value="ECO:0007669"/>
    <property type="project" value="InterPro"/>
</dbReference>
<dbReference type="PROSITE" id="PS51384">
    <property type="entry name" value="FAD_FR"/>
    <property type="match status" value="1"/>
</dbReference>
<accession>A0A543L8B9</accession>
<evidence type="ECO:0000256" key="2">
    <source>
        <dbReference type="SAM" id="MobiDB-lite"/>
    </source>
</evidence>
<dbReference type="GO" id="GO:0051537">
    <property type="term" value="F:2 iron, 2 sulfur cluster binding"/>
    <property type="evidence" value="ECO:0007669"/>
    <property type="project" value="InterPro"/>
</dbReference>
<dbReference type="GO" id="GO:0005506">
    <property type="term" value="F:iron ion binding"/>
    <property type="evidence" value="ECO:0007669"/>
    <property type="project" value="InterPro"/>
</dbReference>
<dbReference type="Pfam" id="PF00067">
    <property type="entry name" value="p450"/>
    <property type="match status" value="1"/>
</dbReference>
<dbReference type="CDD" id="cd06185">
    <property type="entry name" value="PDR_like"/>
    <property type="match status" value="1"/>
</dbReference>
<feature type="region of interest" description="Disordered" evidence="2">
    <location>
        <begin position="1"/>
        <end position="22"/>
    </location>
</feature>
<evidence type="ECO:0000259" key="3">
    <source>
        <dbReference type="PROSITE" id="PS51085"/>
    </source>
</evidence>
<evidence type="ECO:0000313" key="6">
    <source>
        <dbReference type="Proteomes" id="UP000316993"/>
    </source>
</evidence>
<dbReference type="SUPFAM" id="SSF54292">
    <property type="entry name" value="2Fe-2S ferredoxin-like"/>
    <property type="match status" value="1"/>
</dbReference>
<dbReference type="CDD" id="cd11078">
    <property type="entry name" value="CYP130-like"/>
    <property type="match status" value="1"/>
</dbReference>
<feature type="compositionally biased region" description="Low complexity" evidence="2">
    <location>
        <begin position="1"/>
        <end position="20"/>
    </location>
</feature>
<dbReference type="PROSITE" id="PS00197">
    <property type="entry name" value="2FE2S_FER_1"/>
    <property type="match status" value="1"/>
</dbReference>
<dbReference type="InterPro" id="IPR036396">
    <property type="entry name" value="Cyt_P450_sf"/>
</dbReference>
<proteinExistence type="inferred from homology"/>
<dbReference type="SUPFAM" id="SSF63380">
    <property type="entry name" value="Riboflavin synthase domain-like"/>
    <property type="match status" value="1"/>
</dbReference>
<dbReference type="PANTHER" id="PTHR46696:SF6">
    <property type="entry name" value="P450, PUTATIVE (EUROFUNG)-RELATED"/>
    <property type="match status" value="1"/>
</dbReference>
<dbReference type="InterPro" id="IPR001041">
    <property type="entry name" value="2Fe-2S_ferredoxin-type"/>
</dbReference>
<dbReference type="PROSITE" id="PS51085">
    <property type="entry name" value="2FE2S_FER_2"/>
    <property type="match status" value="1"/>
</dbReference>
<dbReference type="InterPro" id="IPR017938">
    <property type="entry name" value="Riboflavin_synthase-like_b-brl"/>
</dbReference>
<dbReference type="InterPro" id="IPR036010">
    <property type="entry name" value="2Fe-2S_ferredoxin-like_sf"/>
</dbReference>
<dbReference type="AlphaFoldDB" id="A0A543L8B9"/>
<dbReference type="PANTHER" id="PTHR46696">
    <property type="entry name" value="P450, PUTATIVE (EUROFUNG)-RELATED"/>
    <property type="match status" value="1"/>
</dbReference>
<dbReference type="InterPro" id="IPR017927">
    <property type="entry name" value="FAD-bd_FR_type"/>
</dbReference>
<dbReference type="InterPro" id="IPR017972">
    <property type="entry name" value="Cyt_P450_CS"/>
</dbReference>
<dbReference type="InterPro" id="IPR039261">
    <property type="entry name" value="FNR_nucleotide-bd"/>
</dbReference>
<evidence type="ECO:0000259" key="4">
    <source>
        <dbReference type="PROSITE" id="PS51384"/>
    </source>
</evidence>
<dbReference type="Proteomes" id="UP000316993">
    <property type="component" value="Unassembled WGS sequence"/>
</dbReference>
<protein>
    <submittedName>
        <fullName evidence="5">Cytochrome P450</fullName>
    </submittedName>
</protein>
<dbReference type="SUPFAM" id="SSF52343">
    <property type="entry name" value="Ferredoxin reductase-like, C-terminal NADP-linked domain"/>
    <property type="match status" value="1"/>
</dbReference>
<dbReference type="PRINTS" id="PR00359">
    <property type="entry name" value="BP450"/>
</dbReference>
<dbReference type="EMBL" id="VFPV01000002">
    <property type="protein sequence ID" value="TQN03572.1"/>
    <property type="molecule type" value="Genomic_DNA"/>
</dbReference>
<feature type="domain" description="FAD-binding FR-type" evidence="4">
    <location>
        <begin position="482"/>
        <end position="583"/>
    </location>
</feature>
<dbReference type="Gene3D" id="3.10.20.30">
    <property type="match status" value="1"/>
</dbReference>
<dbReference type="InterPro" id="IPR001128">
    <property type="entry name" value="Cyt_P450"/>
</dbReference>
<evidence type="ECO:0000313" key="5">
    <source>
        <dbReference type="EMBL" id="TQN03572.1"/>
    </source>
</evidence>
<dbReference type="Gene3D" id="2.40.30.10">
    <property type="entry name" value="Translation factors"/>
    <property type="match status" value="1"/>
</dbReference>
<sequence>MTAPTPATNATPSATPSAPAMGRCPVDHRSFAQAATPGGCPVSANAAAFNPFEPAYMQAPAEYLRWAREQEPVFFSPQLGYWVVTRYEDVKAVFRDNLLFSPSIALEKITPATPEVMSILQRYGFAMNRTMVNEDEPDHMERRRLLMDAFLPECLITLEPMVRDLARQYMDRFVNQGRADLVAEMFYEIPLNIALKFLGVPDEGAEQLRQFAVAHTLNTWGRPTPQEQLEIAENVGRFWQTAQQILDTMRAQPDGEGWIYETIRQHLKHPDVVPESYLRSMMMAILAAAHETTSNATANAFLTLLSHRKAWEDVCANPALIPNAVEECLRVAGSIIAWRRQATADAVVGGVPIPKGSKLLLVQASANFDPSHFENPDEVDVYREAAVEHLTFGYGAHQCMGKNIGRLQMRVFLEEFVRRLPHMRLVEGQPLEYLSNTSFRGPARLWVEWDPARNPERLQAYSAPEHAPEPVPFYIGPPAKDSITRTVVLKDKQPEGTSAFRLVFADPQGAALPAWSAGAHVDVVAGGFRRKYSLCGAADDRQYLQVVIQREAEGRGGSRHFCDQLQSGDTVQLAGPKNLFRLDETADHYVLIAAGIGITPMLAMADRLQRLGKPYVLHYAGRSRAQMALLPRALRDHGPALTLYVKDEGGRMYLPTVVAGVQANHRVYACGPNRLIDELEALGAQWPEQVLHYEHFSGEGSGLQPDKEHAFVAVLKDSGLEVAVPPDRTLLQALQAAGVDVPCDCGEGLCGTCEVAVVSGAVDHRDKVLTKAERAANTRLLACCSRAAGQKVVLAL</sequence>
<evidence type="ECO:0000256" key="1">
    <source>
        <dbReference type="ARBA" id="ARBA00010617"/>
    </source>
</evidence>
<dbReference type="SUPFAM" id="SSF48264">
    <property type="entry name" value="Cytochrome P450"/>
    <property type="match status" value="1"/>
</dbReference>
<organism evidence="5 6">
    <name type="scientific">Acidovorax temperans</name>
    <dbReference type="NCBI Taxonomy" id="80878"/>
    <lineage>
        <taxon>Bacteria</taxon>
        <taxon>Pseudomonadati</taxon>
        <taxon>Pseudomonadota</taxon>
        <taxon>Betaproteobacteria</taxon>
        <taxon>Burkholderiales</taxon>
        <taxon>Comamonadaceae</taxon>
        <taxon>Acidovorax</taxon>
    </lineage>
</organism>
<dbReference type="Pfam" id="PF00111">
    <property type="entry name" value="Fer2"/>
    <property type="match status" value="1"/>
</dbReference>
<dbReference type="InterPro" id="IPR002397">
    <property type="entry name" value="Cyt_P450_B"/>
</dbReference>
<dbReference type="InterPro" id="IPR006058">
    <property type="entry name" value="2Fe2S_fd_BS"/>
</dbReference>
<dbReference type="RefSeq" id="WP_211360747.1">
    <property type="nucleotide sequence ID" value="NZ_VFPV01000002.1"/>
</dbReference>
<dbReference type="Gene3D" id="3.40.50.80">
    <property type="entry name" value="Nucleotide-binding domain of ferredoxin-NADP reductase (FNR) module"/>
    <property type="match status" value="1"/>
</dbReference>
<name>A0A543L8B9_9BURK</name>
<comment type="similarity">
    <text evidence="1">Belongs to the cytochrome P450 family.</text>
</comment>
<gene>
    <name evidence="5" type="ORF">BDD18_2264</name>
</gene>
<dbReference type="CDD" id="cd00207">
    <property type="entry name" value="fer2"/>
    <property type="match status" value="1"/>
</dbReference>
<dbReference type="PROSITE" id="PS00086">
    <property type="entry name" value="CYTOCHROME_P450"/>
    <property type="match status" value="1"/>
</dbReference>
<comment type="caution">
    <text evidence="5">The sequence shown here is derived from an EMBL/GenBank/DDBJ whole genome shotgun (WGS) entry which is preliminary data.</text>
</comment>
<dbReference type="GO" id="GO:0016705">
    <property type="term" value="F:oxidoreductase activity, acting on paired donors, with incorporation or reduction of molecular oxygen"/>
    <property type="evidence" value="ECO:0007669"/>
    <property type="project" value="InterPro"/>
</dbReference>
<dbReference type="InterPro" id="IPR012675">
    <property type="entry name" value="Beta-grasp_dom_sf"/>
</dbReference>
<feature type="domain" description="2Fe-2S ferredoxin-type" evidence="3">
    <location>
        <begin position="710"/>
        <end position="796"/>
    </location>
</feature>
<reference evidence="5 6" key="1">
    <citation type="submission" date="2019-06" db="EMBL/GenBank/DDBJ databases">
        <title>Genomic Encyclopedia of Archaeal and Bacterial Type Strains, Phase II (KMG-II): from individual species to whole genera.</title>
        <authorList>
            <person name="Goeker M."/>
        </authorList>
    </citation>
    <scope>NUCLEOTIDE SEQUENCE [LARGE SCALE GENOMIC DNA]</scope>
    <source>
        <strain evidence="5 6">DSM 7270</strain>
    </source>
</reference>